<dbReference type="Proteomes" id="UP000321534">
    <property type="component" value="Unassembled WGS sequence"/>
</dbReference>
<organism evidence="1 2">
    <name type="scientific">Terrabacter aerolatus</name>
    <dbReference type="NCBI Taxonomy" id="422442"/>
    <lineage>
        <taxon>Bacteria</taxon>
        <taxon>Bacillati</taxon>
        <taxon>Actinomycetota</taxon>
        <taxon>Actinomycetes</taxon>
        <taxon>Micrococcales</taxon>
        <taxon>Intrasporangiaceae</taxon>
        <taxon>Terrabacter</taxon>
    </lineage>
</organism>
<gene>
    <name evidence="1" type="ORF">TAE01_37120</name>
</gene>
<dbReference type="OrthoDB" id="3535759at2"/>
<sequence length="137" mass="15555">MTADEPLDFGEDPFERTFGQLRGPIHWPSLTEDETRNRLRELDEWVNDLVRRFALEPRVIPSCWAQHPALVEILSALRDHERADYADTASPTAAMDFLRALHDAQLFLADQVSKTQCSVAGHRDDLVASWTTTKPIG</sequence>
<dbReference type="AlphaFoldDB" id="A0A512D606"/>
<proteinExistence type="predicted"/>
<protein>
    <submittedName>
        <fullName evidence="1">Uncharacterized protein</fullName>
    </submittedName>
</protein>
<comment type="caution">
    <text evidence="1">The sequence shown here is derived from an EMBL/GenBank/DDBJ whole genome shotgun (WGS) entry which is preliminary data.</text>
</comment>
<evidence type="ECO:0000313" key="1">
    <source>
        <dbReference type="EMBL" id="GEO31902.1"/>
    </source>
</evidence>
<reference evidence="1 2" key="1">
    <citation type="submission" date="2019-07" db="EMBL/GenBank/DDBJ databases">
        <title>Whole genome shotgun sequence of Terrabacter aerolatus NBRC 106305.</title>
        <authorList>
            <person name="Hosoyama A."/>
            <person name="Uohara A."/>
            <person name="Ohji S."/>
            <person name="Ichikawa N."/>
        </authorList>
    </citation>
    <scope>NUCLEOTIDE SEQUENCE [LARGE SCALE GENOMIC DNA]</scope>
    <source>
        <strain evidence="1 2">NBRC 106305</strain>
    </source>
</reference>
<name>A0A512D606_9MICO</name>
<accession>A0A512D606</accession>
<dbReference type="RefSeq" id="WP_147068282.1">
    <property type="nucleotide sequence ID" value="NZ_BAAARO010000041.1"/>
</dbReference>
<evidence type="ECO:0000313" key="2">
    <source>
        <dbReference type="Proteomes" id="UP000321534"/>
    </source>
</evidence>
<dbReference type="EMBL" id="BJYX01000030">
    <property type="protein sequence ID" value="GEO31902.1"/>
    <property type="molecule type" value="Genomic_DNA"/>
</dbReference>
<keyword evidence="2" id="KW-1185">Reference proteome</keyword>